<dbReference type="Pfam" id="PF25422">
    <property type="entry name" value="DUF7892"/>
    <property type="match status" value="1"/>
</dbReference>
<dbReference type="HOGENOM" id="CLU_326245_0_0_1"/>
<dbReference type="EMBL" id="AMGY01000003">
    <property type="protein sequence ID" value="EXJ86946.1"/>
    <property type="molecule type" value="Genomic_DNA"/>
</dbReference>
<evidence type="ECO:0000256" key="1">
    <source>
        <dbReference type="SAM" id="MobiDB-lite"/>
    </source>
</evidence>
<dbReference type="GeneID" id="19168025"/>
<comment type="caution">
    <text evidence="3">The sequence shown here is derived from an EMBL/GenBank/DDBJ whole genome shotgun (WGS) entry which is preliminary data.</text>
</comment>
<evidence type="ECO:0000259" key="2">
    <source>
        <dbReference type="Pfam" id="PF25422"/>
    </source>
</evidence>
<dbReference type="RefSeq" id="XP_007732225.1">
    <property type="nucleotide sequence ID" value="XM_007734035.1"/>
</dbReference>
<feature type="domain" description="DUF7892" evidence="2">
    <location>
        <begin position="212"/>
        <end position="381"/>
    </location>
</feature>
<reference evidence="3 4" key="1">
    <citation type="submission" date="2013-03" db="EMBL/GenBank/DDBJ databases">
        <title>The Genome Sequence of Capronia epimyces CBS 606.96.</title>
        <authorList>
            <consortium name="The Broad Institute Genomics Platform"/>
            <person name="Cuomo C."/>
            <person name="de Hoog S."/>
            <person name="Gorbushina A."/>
            <person name="Walker B."/>
            <person name="Young S.K."/>
            <person name="Zeng Q."/>
            <person name="Gargeya S."/>
            <person name="Fitzgerald M."/>
            <person name="Haas B."/>
            <person name="Abouelleil A."/>
            <person name="Allen A.W."/>
            <person name="Alvarado L."/>
            <person name="Arachchi H.M."/>
            <person name="Berlin A.M."/>
            <person name="Chapman S.B."/>
            <person name="Gainer-Dewar J."/>
            <person name="Goldberg J."/>
            <person name="Griggs A."/>
            <person name="Gujja S."/>
            <person name="Hansen M."/>
            <person name="Howarth C."/>
            <person name="Imamovic A."/>
            <person name="Ireland A."/>
            <person name="Larimer J."/>
            <person name="McCowan C."/>
            <person name="Murphy C."/>
            <person name="Pearson M."/>
            <person name="Poon T.W."/>
            <person name="Priest M."/>
            <person name="Roberts A."/>
            <person name="Saif S."/>
            <person name="Shea T."/>
            <person name="Sisk P."/>
            <person name="Sykes S."/>
            <person name="Wortman J."/>
            <person name="Nusbaum C."/>
            <person name="Birren B."/>
        </authorList>
    </citation>
    <scope>NUCLEOTIDE SEQUENCE [LARGE SCALE GENOMIC DNA]</scope>
    <source>
        <strain evidence="3 4">CBS 606.96</strain>
    </source>
</reference>
<dbReference type="Proteomes" id="UP000019478">
    <property type="component" value="Unassembled WGS sequence"/>
</dbReference>
<accession>W9YCH8</accession>
<organism evidence="3 4">
    <name type="scientific">Capronia epimyces CBS 606.96</name>
    <dbReference type="NCBI Taxonomy" id="1182542"/>
    <lineage>
        <taxon>Eukaryota</taxon>
        <taxon>Fungi</taxon>
        <taxon>Dikarya</taxon>
        <taxon>Ascomycota</taxon>
        <taxon>Pezizomycotina</taxon>
        <taxon>Eurotiomycetes</taxon>
        <taxon>Chaetothyriomycetidae</taxon>
        <taxon>Chaetothyriales</taxon>
        <taxon>Herpotrichiellaceae</taxon>
        <taxon>Capronia</taxon>
    </lineage>
</organism>
<gene>
    <name evidence="3" type="ORF">A1O3_03900</name>
</gene>
<feature type="region of interest" description="Disordered" evidence="1">
    <location>
        <begin position="421"/>
        <end position="469"/>
    </location>
</feature>
<evidence type="ECO:0000313" key="3">
    <source>
        <dbReference type="EMBL" id="EXJ86946.1"/>
    </source>
</evidence>
<dbReference type="OrthoDB" id="2322499at2759"/>
<dbReference type="eggNOG" id="ENOG502RPXF">
    <property type="taxonomic scope" value="Eukaryota"/>
</dbReference>
<protein>
    <recommendedName>
        <fullName evidence="2">DUF7892 domain-containing protein</fullName>
    </recommendedName>
</protein>
<dbReference type="STRING" id="1182542.W9YCH8"/>
<feature type="region of interest" description="Disordered" evidence="1">
    <location>
        <begin position="790"/>
        <end position="829"/>
    </location>
</feature>
<sequence length="883" mass="100192">MPIEGRQLLEEEQRVAQENISRMWLELKVPSRDKIQKYAQEFIHQTWSDGRGVTKATASKFAAEVLCHVRQRFDEVIAQEDRMLALKGTAFPQDADSQACRKLKLEDMKWAFEEYVKPYTERFGKDLFLCRVCDTNQKLFSFEAVIQHYAAKHTSALSHGNAVVYWKAPWPIDPPFDPSPNIPWVHEGLHYSGQPISTSQPPVKPGYVSTGGYQTQVAEIAALALASWDRLDGIWDLTDPVRLYVVIQHINLRCLKEFNDELSLPLFTDMVLQRPELQSIRDLLGLRCKICSELSRTAPAQLNGRHGSWYSLPELLTHFLRDHLHSDGVRMETGATPFSSWAPANADWTRDMLWLPSPAAIQALLHSPGIDRDKLQLIAEAFPTYFPYPLPYVGPSPPIRSHDEAQNSRSKNAHYYDRKKGFTGQSSVRGSGDGSYIATSEGSGITAEDEYDPHRPAPTFKRPYPQESRYMMHSPPRNRGRYGDLPSYPARSPVYPEYYFRDADYSPVWDLHSREGPLSGASMVYSHEDGSSRFSYLEPLNRNSETTVEGTSEAIPGSKAASRQSLPLAVDTETPAVSRGTEGQRSRQHELVSNAAADFLNNFDPTCEENAPGSDVDLGALHVRHTEQNHSDPTQPRPTARRSQENQPASRPSTRLGDNHPPVIRRHTPSLPIRQSARPDLTSDYQRFRDPSSTFLEEDRSGTSRVLVAEHEYMVGLPEGSHRVQMQGTSAALHDRVVACAGTQYETRYYTEDDYFNRSGRRYELIDTLPAEASMRPFESGPPRYIDSHLSNGPGYDDSHRRHRHGGDSHEAFPSAAPQSYPHTGEEFGAQSYPERHIEHSRYEDRYASGDRFAPRQRVWRVAEDNRELIYEPLDQPTRYTPR</sequence>
<evidence type="ECO:0000313" key="4">
    <source>
        <dbReference type="Proteomes" id="UP000019478"/>
    </source>
</evidence>
<dbReference type="InterPro" id="IPR057214">
    <property type="entry name" value="DUF7892"/>
</dbReference>
<feature type="region of interest" description="Disordered" evidence="1">
    <location>
        <begin position="626"/>
        <end position="703"/>
    </location>
</feature>
<dbReference type="AlphaFoldDB" id="W9YCH8"/>
<proteinExistence type="predicted"/>
<keyword evidence="4" id="KW-1185">Reference proteome</keyword>
<feature type="compositionally biased region" description="Polar residues" evidence="1">
    <location>
        <begin position="541"/>
        <end position="550"/>
    </location>
</feature>
<feature type="region of interest" description="Disordered" evidence="1">
    <location>
        <begin position="540"/>
        <end position="589"/>
    </location>
</feature>
<name>W9YCH8_9EURO</name>